<dbReference type="AlphaFoldDB" id="A0A9W7F2H7"/>
<dbReference type="Proteomes" id="UP001165122">
    <property type="component" value="Unassembled WGS sequence"/>
</dbReference>
<proteinExistence type="predicted"/>
<dbReference type="OrthoDB" id="191139at2759"/>
<protein>
    <submittedName>
        <fullName evidence="1">Uncharacterized protein</fullName>
    </submittedName>
</protein>
<comment type="caution">
    <text evidence="1">The sequence shown here is derived from an EMBL/GenBank/DDBJ whole genome shotgun (WGS) entry which is preliminary data.</text>
</comment>
<evidence type="ECO:0000313" key="2">
    <source>
        <dbReference type="Proteomes" id="UP001165122"/>
    </source>
</evidence>
<evidence type="ECO:0000313" key="1">
    <source>
        <dbReference type="EMBL" id="GMH99710.1"/>
    </source>
</evidence>
<keyword evidence="2" id="KW-1185">Reference proteome</keyword>
<name>A0A9W7F2H7_9STRA</name>
<dbReference type="Gene3D" id="3.40.50.720">
    <property type="entry name" value="NAD(P)-binding Rossmann-like Domain"/>
    <property type="match status" value="1"/>
</dbReference>
<reference evidence="2" key="1">
    <citation type="journal article" date="2023" name="Commun. Biol.">
        <title>Genome analysis of Parmales, the sister group of diatoms, reveals the evolutionary specialization of diatoms from phago-mixotrophs to photoautotrophs.</title>
        <authorList>
            <person name="Ban H."/>
            <person name="Sato S."/>
            <person name="Yoshikawa S."/>
            <person name="Yamada K."/>
            <person name="Nakamura Y."/>
            <person name="Ichinomiya M."/>
            <person name="Sato N."/>
            <person name="Blanc-Mathieu R."/>
            <person name="Endo H."/>
            <person name="Kuwata A."/>
            <person name="Ogata H."/>
        </authorList>
    </citation>
    <scope>NUCLEOTIDE SEQUENCE [LARGE SCALE GENOMIC DNA]</scope>
    <source>
        <strain evidence="2">NIES 3700</strain>
    </source>
</reference>
<gene>
    <name evidence="1" type="ORF">TrLO_g1755</name>
</gene>
<dbReference type="EMBL" id="BRXW01000014">
    <property type="protein sequence ID" value="GMH99710.1"/>
    <property type="molecule type" value="Genomic_DNA"/>
</dbReference>
<organism evidence="1 2">
    <name type="scientific">Triparma laevis f. longispina</name>
    <dbReference type="NCBI Taxonomy" id="1714387"/>
    <lineage>
        <taxon>Eukaryota</taxon>
        <taxon>Sar</taxon>
        <taxon>Stramenopiles</taxon>
        <taxon>Ochrophyta</taxon>
        <taxon>Bolidophyceae</taxon>
        <taxon>Parmales</taxon>
        <taxon>Triparmaceae</taxon>
        <taxon>Triparma</taxon>
    </lineage>
</organism>
<accession>A0A9W7F2H7</accession>
<sequence>MSQCGHPTSFMGRNQRYGQTKFANAVFTHALATKQSKVKCLVAHPGICVCPLTAHQKDGADEFYGPAKFNFVGPVVSNKIAPYALGGWSTTPDVSVSTLWEVSKKATGAVFPFE</sequence>